<sequence length="116" mass="12862">MHVAYNEYASELARSQVLDGFKASLEEKGLLEAFPERRKFQNLREYAKALETHGGLKPGTALRVSGDVIAFDPPHNDKNPADFMERYSNLLAIVGYASALERLNFGFIGNAAVSEK</sequence>
<name>A0A085K5Y5_SPHYA</name>
<evidence type="ECO:0000313" key="1">
    <source>
        <dbReference type="EMBL" id="AYO78589.1"/>
    </source>
</evidence>
<dbReference type="Proteomes" id="UP000280708">
    <property type="component" value="Chromosome"/>
</dbReference>
<accession>A0A085K5Y5</accession>
<dbReference type="EMBL" id="CP033230">
    <property type="protein sequence ID" value="AYO78589.1"/>
    <property type="molecule type" value="Genomic_DNA"/>
</dbReference>
<gene>
    <name evidence="1" type="ORF">EBF16_17830</name>
</gene>
<proteinExistence type="predicted"/>
<reference evidence="1 2" key="1">
    <citation type="submission" date="2018-10" db="EMBL/GenBank/DDBJ databases">
        <title>Characterization and genome analysis of a novel bacterium Sphingobium yanoikuyae SJTF8 capable of degrading PAHs.</title>
        <authorList>
            <person name="Yin C."/>
            <person name="Xiong W."/>
            <person name="Liang R."/>
        </authorList>
    </citation>
    <scope>NUCLEOTIDE SEQUENCE [LARGE SCALE GENOMIC DNA]</scope>
    <source>
        <strain evidence="1 2">SJTF8</strain>
    </source>
</reference>
<evidence type="ECO:0000313" key="2">
    <source>
        <dbReference type="Proteomes" id="UP000280708"/>
    </source>
</evidence>
<dbReference type="AlphaFoldDB" id="A0A085K5Y5"/>
<protein>
    <submittedName>
        <fullName evidence="1">Uncharacterized protein</fullName>
    </submittedName>
</protein>
<organism evidence="1 2">
    <name type="scientific">Sphingobium yanoikuyae</name>
    <name type="common">Sphingomonas yanoikuyae</name>
    <dbReference type="NCBI Taxonomy" id="13690"/>
    <lineage>
        <taxon>Bacteria</taxon>
        <taxon>Pseudomonadati</taxon>
        <taxon>Pseudomonadota</taxon>
        <taxon>Alphaproteobacteria</taxon>
        <taxon>Sphingomonadales</taxon>
        <taxon>Sphingomonadaceae</taxon>
        <taxon>Sphingobium</taxon>
    </lineage>
</organism>